<dbReference type="RefSeq" id="WP_160045592.1">
    <property type="nucleotide sequence ID" value="NZ_BORQ01000012.1"/>
</dbReference>
<protein>
    <recommendedName>
        <fullName evidence="3">SEC-C motif-containing protein</fullName>
    </recommendedName>
</protein>
<gene>
    <name evidence="1" type="ORF">J2TS6_58040</name>
</gene>
<dbReference type="Proteomes" id="UP000679779">
    <property type="component" value="Unassembled WGS sequence"/>
</dbReference>
<comment type="caution">
    <text evidence="1">The sequence shown here is derived from an EMBL/GenBank/DDBJ whole genome shotgun (WGS) entry which is preliminary data.</text>
</comment>
<evidence type="ECO:0000313" key="2">
    <source>
        <dbReference type="Proteomes" id="UP000679779"/>
    </source>
</evidence>
<sequence>MLLTKSRISDVKIEPYELCPCNSGAKFKFCCYKEAKAHKPKNLIDKTIRMLV</sequence>
<name>A0A920CEB3_9BACL</name>
<dbReference type="Pfam" id="PF02810">
    <property type="entry name" value="SEC-C"/>
    <property type="match status" value="1"/>
</dbReference>
<evidence type="ECO:0008006" key="3">
    <source>
        <dbReference type="Google" id="ProtNLM"/>
    </source>
</evidence>
<dbReference type="AlphaFoldDB" id="A0A920CEB3"/>
<accession>A0A920CEB3</accession>
<keyword evidence="2" id="KW-1185">Reference proteome</keyword>
<proteinExistence type="predicted"/>
<evidence type="ECO:0000313" key="1">
    <source>
        <dbReference type="EMBL" id="GIO34663.1"/>
    </source>
</evidence>
<dbReference type="EMBL" id="BORQ01000012">
    <property type="protein sequence ID" value="GIO34663.1"/>
    <property type="molecule type" value="Genomic_DNA"/>
</dbReference>
<organism evidence="1 2">
    <name type="scientific">Paenibacillus albilobatus</name>
    <dbReference type="NCBI Taxonomy" id="2716884"/>
    <lineage>
        <taxon>Bacteria</taxon>
        <taxon>Bacillati</taxon>
        <taxon>Bacillota</taxon>
        <taxon>Bacilli</taxon>
        <taxon>Bacillales</taxon>
        <taxon>Paenibacillaceae</taxon>
        <taxon>Paenibacillus</taxon>
    </lineage>
</organism>
<dbReference type="SUPFAM" id="SSF103642">
    <property type="entry name" value="Sec-C motif"/>
    <property type="match status" value="1"/>
</dbReference>
<reference evidence="1" key="1">
    <citation type="submission" date="2021-03" db="EMBL/GenBank/DDBJ databases">
        <title>Antimicrobial resistance genes in bacteria isolated from Japanese honey, and their potential for conferring macrolide and lincosamide resistance in the American foulbrood pathogen Paenibacillus larvae.</title>
        <authorList>
            <person name="Okamoto M."/>
            <person name="Kumagai M."/>
            <person name="Kanamori H."/>
            <person name="Takamatsu D."/>
        </authorList>
    </citation>
    <scope>NUCLEOTIDE SEQUENCE</scope>
    <source>
        <strain evidence="1">J2TS6</strain>
    </source>
</reference>
<dbReference type="InterPro" id="IPR004027">
    <property type="entry name" value="SEC_C_motif"/>
</dbReference>